<sequence length="63" mass="7183">MALEELTMRVVCSAGRTKKHLIETVESRVCFTQSWMCIVVELKSRELAGWMAYKKNVGHPEGN</sequence>
<name>A0A7U2HYK6_PHANO</name>
<gene>
    <name evidence="1" type="ORF">JI435_403040</name>
</gene>
<reference evidence="2" key="1">
    <citation type="journal article" date="2021" name="BMC Genomics">
        <title>Chromosome-level genome assembly and manually-curated proteome of model necrotroph Parastagonospora nodorum Sn15 reveals a genome-wide trove of candidate effector homologs, and redundancy of virulence-related functions within an accessory chromosome.</title>
        <authorList>
            <person name="Bertazzoni S."/>
            <person name="Jones D.A.B."/>
            <person name="Phan H.T."/>
            <person name="Tan K.-C."/>
            <person name="Hane J.K."/>
        </authorList>
    </citation>
    <scope>NUCLEOTIDE SEQUENCE [LARGE SCALE GENOMIC DNA]</scope>
    <source>
        <strain evidence="2">SN15 / ATCC MYA-4574 / FGSC 10173)</strain>
    </source>
</reference>
<evidence type="ECO:0000313" key="1">
    <source>
        <dbReference type="EMBL" id="QRC92847.1"/>
    </source>
</evidence>
<dbReference type="Proteomes" id="UP000663193">
    <property type="component" value="Chromosome 2"/>
</dbReference>
<proteinExistence type="predicted"/>
<dbReference type="VEuPathDB" id="FungiDB:JI435_403040"/>
<dbReference type="AlphaFoldDB" id="A0A7U2HYK6"/>
<protein>
    <submittedName>
        <fullName evidence="1">Uncharacterized protein</fullName>
    </submittedName>
</protein>
<evidence type="ECO:0000313" key="2">
    <source>
        <dbReference type="Proteomes" id="UP000663193"/>
    </source>
</evidence>
<dbReference type="EMBL" id="CP069024">
    <property type="protein sequence ID" value="QRC92847.1"/>
    <property type="molecule type" value="Genomic_DNA"/>
</dbReference>
<accession>A0A7U2HYK6</accession>
<organism evidence="1 2">
    <name type="scientific">Phaeosphaeria nodorum (strain SN15 / ATCC MYA-4574 / FGSC 10173)</name>
    <name type="common">Glume blotch fungus</name>
    <name type="synonym">Parastagonospora nodorum</name>
    <dbReference type="NCBI Taxonomy" id="321614"/>
    <lineage>
        <taxon>Eukaryota</taxon>
        <taxon>Fungi</taxon>
        <taxon>Dikarya</taxon>
        <taxon>Ascomycota</taxon>
        <taxon>Pezizomycotina</taxon>
        <taxon>Dothideomycetes</taxon>
        <taxon>Pleosporomycetidae</taxon>
        <taxon>Pleosporales</taxon>
        <taxon>Pleosporineae</taxon>
        <taxon>Phaeosphaeriaceae</taxon>
        <taxon>Parastagonospora</taxon>
    </lineage>
</organism>
<keyword evidence="2" id="KW-1185">Reference proteome</keyword>